<dbReference type="OrthoDB" id="9805423at2"/>
<dbReference type="KEGG" id="spat:A0O21_08330"/>
<organism evidence="2 3">
    <name type="scientific">Streptococcus pantholopis</name>
    <dbReference type="NCBI Taxonomy" id="1811193"/>
    <lineage>
        <taxon>Bacteria</taxon>
        <taxon>Bacillati</taxon>
        <taxon>Bacillota</taxon>
        <taxon>Bacilli</taxon>
        <taxon>Lactobacillales</taxon>
        <taxon>Streptococcaceae</taxon>
        <taxon>Streptococcus</taxon>
    </lineage>
</organism>
<accession>A0A172Q9A3</accession>
<dbReference type="PANTHER" id="PTHR43433:SF5">
    <property type="entry name" value="AB HYDROLASE-1 DOMAIN-CONTAINING PROTEIN"/>
    <property type="match status" value="1"/>
</dbReference>
<dbReference type="AlphaFoldDB" id="A0A172Q9A3"/>
<dbReference type="Gene3D" id="3.40.50.1820">
    <property type="entry name" value="alpha/beta hydrolase"/>
    <property type="match status" value="1"/>
</dbReference>
<evidence type="ECO:0000313" key="2">
    <source>
        <dbReference type="EMBL" id="AND80008.1"/>
    </source>
</evidence>
<dbReference type="SUPFAM" id="SSF53474">
    <property type="entry name" value="alpha/beta-Hydrolases"/>
    <property type="match status" value="1"/>
</dbReference>
<name>A0A172Q9A3_9STRE</name>
<dbReference type="InterPro" id="IPR050471">
    <property type="entry name" value="AB_hydrolase"/>
</dbReference>
<dbReference type="EMBL" id="CP014699">
    <property type="protein sequence ID" value="AND80008.1"/>
    <property type="molecule type" value="Genomic_DNA"/>
</dbReference>
<dbReference type="Pfam" id="PF00561">
    <property type="entry name" value="Abhydrolase_1"/>
    <property type="match status" value="1"/>
</dbReference>
<dbReference type="InterPro" id="IPR029058">
    <property type="entry name" value="AB_hydrolase_fold"/>
</dbReference>
<protein>
    <recommendedName>
        <fullName evidence="1">AB hydrolase-1 domain-containing protein</fullName>
    </recommendedName>
</protein>
<sequence length="265" mass="30127">MINAKNKVVEFHGDSIHYITFGSGEKFLLLIPGLSTERIKGKAKQMAFFYRKFAKNYKVLIFDHPNTIERSYQIKDMAQEIAYCLNKLNIHKIDAVGVSQGGMIAQSLAINYPDLIEHLVLVATTARNNMKQNDVINNWIALADKGDAKALLSNMIDNVYSKQYLKKHKLIHVALKYMVKVKDLERFSILAESCLTFDVYEQLGDIKSKTLVIGATLDKVIPVEYSDELASRINCKKIIFKNSGHAIHQEISDFNKIILRFLLST</sequence>
<dbReference type="PANTHER" id="PTHR43433">
    <property type="entry name" value="HYDROLASE, ALPHA/BETA FOLD FAMILY PROTEIN"/>
    <property type="match status" value="1"/>
</dbReference>
<keyword evidence="3" id="KW-1185">Reference proteome</keyword>
<evidence type="ECO:0000313" key="3">
    <source>
        <dbReference type="Proteomes" id="UP000077317"/>
    </source>
</evidence>
<dbReference type="STRING" id="1811193.A0O21_08330"/>
<reference evidence="2 3" key="1">
    <citation type="journal article" date="2016" name="Int. J. Syst. Evol. Microbiol.">
        <title>Streptococcuspantholopis sp. nov., isolated from faeces of the Tibetan antelope (Pantholops hodgsonii).</title>
        <authorList>
            <person name="Bai X."/>
            <person name="Xiong Y."/>
            <person name="Lu S."/>
            <person name="Jin D."/>
            <person name="Lai X."/>
            <person name="Yang J."/>
            <person name="Niu L."/>
            <person name="Hu S."/>
            <person name="Meng X."/>
            <person name="Pu J."/>
            <person name="Ye C."/>
            <person name="Xu J."/>
        </authorList>
    </citation>
    <scope>NUCLEOTIDE SEQUENCE [LARGE SCALE GENOMIC DNA]</scope>
    <source>
        <strain evidence="2 3">TA 26</strain>
    </source>
</reference>
<reference evidence="3" key="2">
    <citation type="submission" date="2016-03" db="EMBL/GenBank/DDBJ databases">
        <title>Streptococcus antelopensis sp. nov., isolated from the feces of the Tibetan antelope (Pantholops hodgsonii) in Hoh Xil National Nature Reserve, Qinghai, China.</title>
        <authorList>
            <person name="Bai X."/>
        </authorList>
    </citation>
    <scope>NUCLEOTIDE SEQUENCE [LARGE SCALE GENOMIC DNA]</scope>
    <source>
        <strain evidence="3">TA 26</strain>
    </source>
</reference>
<feature type="domain" description="AB hydrolase-1" evidence="1">
    <location>
        <begin position="28"/>
        <end position="248"/>
    </location>
</feature>
<dbReference type="PRINTS" id="PR00111">
    <property type="entry name" value="ABHYDROLASE"/>
</dbReference>
<proteinExistence type="predicted"/>
<evidence type="ECO:0000259" key="1">
    <source>
        <dbReference type="Pfam" id="PF00561"/>
    </source>
</evidence>
<dbReference type="RefSeq" id="WP_067064195.1">
    <property type="nucleotide sequence ID" value="NZ_CP014699.1"/>
</dbReference>
<gene>
    <name evidence="2" type="ORF">A0O21_08330</name>
</gene>
<dbReference type="InterPro" id="IPR000073">
    <property type="entry name" value="AB_hydrolase_1"/>
</dbReference>
<dbReference type="Proteomes" id="UP000077317">
    <property type="component" value="Chromosome"/>
</dbReference>